<evidence type="ECO:0000256" key="11">
    <source>
        <dbReference type="ARBA" id="ARBA00023303"/>
    </source>
</evidence>
<dbReference type="InterPro" id="IPR003131">
    <property type="entry name" value="T1-type_BTB"/>
</dbReference>
<keyword evidence="11" id="KW-0407">Ion channel</keyword>
<keyword evidence="4" id="KW-0812">Transmembrane</keyword>
<evidence type="ECO:0000256" key="2">
    <source>
        <dbReference type="ARBA" id="ARBA00022448"/>
    </source>
</evidence>
<dbReference type="InterPro" id="IPR005821">
    <property type="entry name" value="Ion_trans_dom"/>
</dbReference>
<keyword evidence="8" id="KW-1133">Transmembrane helix</keyword>
<proteinExistence type="predicted"/>
<dbReference type="Gene3D" id="1.10.287.70">
    <property type="match status" value="1"/>
</dbReference>
<dbReference type="GO" id="GO:0008076">
    <property type="term" value="C:voltage-gated potassium channel complex"/>
    <property type="evidence" value="ECO:0007669"/>
    <property type="project" value="InterPro"/>
</dbReference>
<evidence type="ECO:0000256" key="4">
    <source>
        <dbReference type="ARBA" id="ARBA00022692"/>
    </source>
</evidence>
<protein>
    <submittedName>
        <fullName evidence="14">KCNB1</fullName>
    </submittedName>
</protein>
<dbReference type="GO" id="GO:0005249">
    <property type="term" value="F:voltage-gated potassium channel activity"/>
    <property type="evidence" value="ECO:0007669"/>
    <property type="project" value="InterPro"/>
</dbReference>
<dbReference type="Gene3D" id="1.20.120.350">
    <property type="entry name" value="Voltage-gated potassium channels. Chain C"/>
    <property type="match status" value="1"/>
</dbReference>
<dbReference type="PANTHER" id="PTHR11537">
    <property type="entry name" value="VOLTAGE-GATED POTASSIUM CHANNEL"/>
    <property type="match status" value="1"/>
</dbReference>
<evidence type="ECO:0000313" key="15">
    <source>
        <dbReference type="Proteomes" id="UP000675881"/>
    </source>
</evidence>
<dbReference type="Pfam" id="PF00520">
    <property type="entry name" value="Ion_trans"/>
    <property type="match status" value="1"/>
</dbReference>
<keyword evidence="6" id="KW-0851">Voltage-gated channel</keyword>
<dbReference type="GO" id="GO:0001508">
    <property type="term" value="P:action potential"/>
    <property type="evidence" value="ECO:0007669"/>
    <property type="project" value="TreeGrafter"/>
</dbReference>
<dbReference type="SUPFAM" id="SSF54695">
    <property type="entry name" value="POZ domain"/>
    <property type="match status" value="1"/>
</dbReference>
<keyword evidence="10" id="KW-0472">Membrane</keyword>
<evidence type="ECO:0000256" key="7">
    <source>
        <dbReference type="ARBA" id="ARBA00022958"/>
    </source>
</evidence>
<evidence type="ECO:0000256" key="1">
    <source>
        <dbReference type="ARBA" id="ARBA00004141"/>
    </source>
</evidence>
<dbReference type="Gene3D" id="3.30.710.10">
    <property type="entry name" value="Potassium Channel Kv1.1, Chain A"/>
    <property type="match status" value="1"/>
</dbReference>
<feature type="domain" description="Ion transport" evidence="12">
    <location>
        <begin position="284"/>
        <end position="428"/>
    </location>
</feature>
<reference evidence="14" key="1">
    <citation type="submission" date="2021-02" db="EMBL/GenBank/DDBJ databases">
        <authorList>
            <person name="Bekaert M."/>
        </authorList>
    </citation>
    <scope>NUCLEOTIDE SEQUENCE</scope>
    <source>
        <strain evidence="14">IoA-00</strain>
    </source>
</reference>
<dbReference type="InterPro" id="IPR028325">
    <property type="entry name" value="VG_K_chnl"/>
</dbReference>
<dbReference type="SUPFAM" id="SSF81324">
    <property type="entry name" value="Voltage-gated potassium channels"/>
    <property type="match status" value="1"/>
</dbReference>
<keyword evidence="7" id="KW-0630">Potassium</keyword>
<feature type="domain" description="Potassium channel tetramerisation-type BTB" evidence="13">
    <location>
        <begin position="135"/>
        <end position="239"/>
    </location>
</feature>
<name>A0A7R8CE11_LEPSM</name>
<dbReference type="InterPro" id="IPR027359">
    <property type="entry name" value="Volt_channel_dom_sf"/>
</dbReference>
<keyword evidence="3" id="KW-0633">Potassium transport</keyword>
<dbReference type="PANTHER" id="PTHR11537:SF254">
    <property type="entry name" value="POTASSIUM VOLTAGE-GATED CHANNEL PROTEIN SHAB"/>
    <property type="match status" value="1"/>
</dbReference>
<evidence type="ECO:0000259" key="13">
    <source>
        <dbReference type="Pfam" id="PF02214"/>
    </source>
</evidence>
<evidence type="ECO:0000256" key="10">
    <source>
        <dbReference type="ARBA" id="ARBA00023136"/>
    </source>
</evidence>
<accession>A0A7R8CE11</accession>
<evidence type="ECO:0000259" key="12">
    <source>
        <dbReference type="Pfam" id="PF00520"/>
    </source>
</evidence>
<dbReference type="Proteomes" id="UP000675881">
    <property type="component" value="Chromosome 10"/>
</dbReference>
<evidence type="ECO:0000313" key="14">
    <source>
        <dbReference type="EMBL" id="CAF2791732.1"/>
    </source>
</evidence>
<dbReference type="EMBL" id="HG994589">
    <property type="protein sequence ID" value="CAF2791732.1"/>
    <property type="molecule type" value="Genomic_DNA"/>
</dbReference>
<keyword evidence="15" id="KW-1185">Reference proteome</keyword>
<organism evidence="14 15">
    <name type="scientific">Lepeophtheirus salmonis</name>
    <name type="common">Salmon louse</name>
    <name type="synonym">Caligus salmonis</name>
    <dbReference type="NCBI Taxonomy" id="72036"/>
    <lineage>
        <taxon>Eukaryota</taxon>
        <taxon>Metazoa</taxon>
        <taxon>Ecdysozoa</taxon>
        <taxon>Arthropoda</taxon>
        <taxon>Crustacea</taxon>
        <taxon>Multicrustacea</taxon>
        <taxon>Hexanauplia</taxon>
        <taxon>Copepoda</taxon>
        <taxon>Siphonostomatoida</taxon>
        <taxon>Caligidae</taxon>
        <taxon>Lepeophtheirus</taxon>
    </lineage>
</organism>
<comment type="subcellular location">
    <subcellularLocation>
        <location evidence="1">Membrane</location>
        <topology evidence="1">Multi-pass membrane protein</topology>
    </subcellularLocation>
</comment>
<dbReference type="Pfam" id="PF02214">
    <property type="entry name" value="BTB_2"/>
    <property type="match status" value="1"/>
</dbReference>
<dbReference type="AlphaFoldDB" id="A0A7R8CE11"/>
<evidence type="ECO:0000256" key="3">
    <source>
        <dbReference type="ARBA" id="ARBA00022538"/>
    </source>
</evidence>
<evidence type="ECO:0000256" key="6">
    <source>
        <dbReference type="ARBA" id="ARBA00022882"/>
    </source>
</evidence>
<keyword evidence="5" id="KW-0631">Potassium channel</keyword>
<dbReference type="PRINTS" id="PR00169">
    <property type="entry name" value="KCHANNEL"/>
</dbReference>
<evidence type="ECO:0000256" key="9">
    <source>
        <dbReference type="ARBA" id="ARBA00023065"/>
    </source>
</evidence>
<keyword evidence="9" id="KW-0406">Ion transport</keyword>
<keyword evidence="2" id="KW-0813">Transport</keyword>
<dbReference type="InterPro" id="IPR011333">
    <property type="entry name" value="SKP1/BTB/POZ_sf"/>
</dbReference>
<sequence length="521" mass="59597">MNKKRVDSYERFDTIHEVFCNPNSILRTTKDDPKKSVQRHAQDLSISAMVFSKAVKKESLAEKRRELVLQGLNYFPNLTTQQHATREWRMNYSLDTTESEVGGAAVNNEEETGSIQPVKVVEEGPPYIQSKTGNIIIDVGGQIHNTRLSNLKKYLPASRLGKLVRAKGLEEVLRLCDAYIGEMENHTPIVFFDRNGQGFNTILDIYRFRNLHFTEKSCAIILKSDFDFWGIDEMLLEPCCALKYYPEMELCLKEQEGEKKSKAFIIQREEEENFGDSKLGNLIVVLISTGTFILGTLEEFKELDPGETVREGQTYYPSVVFAISIFDSLCVGFFTIEYIVRLLCSPVKIRFIFEVMNLVDLFAILPFYLSLFLRSLEDIQIIGKAGKIIRLVRVMRILRVFKLVRHFAGLQSLIHTMHQAYKDLMTLTTVGYDLNPSTLLGKVTGGFCALIGIFILTLPIPIVVNSFASYYKNRLWRNEVAARKRERIRENNGRGVRRLLQGINEIEASTMIYGLEMKTIS</sequence>
<evidence type="ECO:0000256" key="5">
    <source>
        <dbReference type="ARBA" id="ARBA00022826"/>
    </source>
</evidence>
<dbReference type="GO" id="GO:0051260">
    <property type="term" value="P:protein homooligomerization"/>
    <property type="evidence" value="ECO:0007669"/>
    <property type="project" value="InterPro"/>
</dbReference>
<evidence type="ECO:0000256" key="8">
    <source>
        <dbReference type="ARBA" id="ARBA00022989"/>
    </source>
</evidence>
<dbReference type="OrthoDB" id="415460at2759"/>
<gene>
    <name evidence="14" type="ORF">LSAA_2653</name>
</gene>